<dbReference type="SUPFAM" id="SSF81336">
    <property type="entry name" value="F1F0 ATP synthase subunit A"/>
    <property type="match status" value="1"/>
</dbReference>
<accession>A0A2K8NSL1</accession>
<feature type="transmembrane region" description="Helical" evidence="11">
    <location>
        <begin position="164"/>
        <end position="187"/>
    </location>
</feature>
<dbReference type="NCBIfam" id="NF004485">
    <property type="entry name" value="PRK05815.3-3"/>
    <property type="match status" value="1"/>
</dbReference>
<dbReference type="EMBL" id="CP024963">
    <property type="protein sequence ID" value="ATZ16830.1"/>
    <property type="molecule type" value="Genomic_DNA"/>
</dbReference>
<dbReference type="GO" id="GO:0042777">
    <property type="term" value="P:proton motive force-driven plasma membrane ATP synthesis"/>
    <property type="evidence" value="ECO:0007669"/>
    <property type="project" value="TreeGrafter"/>
</dbReference>
<comment type="subcellular location">
    <subcellularLocation>
        <location evidence="1">Membrane</location>
        <topology evidence="1">Multi-pass membrane protein</topology>
    </subcellularLocation>
</comment>
<keyword evidence="7 11" id="KW-1133">Transmembrane helix</keyword>
<evidence type="ECO:0000256" key="7">
    <source>
        <dbReference type="ARBA" id="ARBA00022989"/>
    </source>
</evidence>
<evidence type="ECO:0000256" key="1">
    <source>
        <dbReference type="ARBA" id="ARBA00004141"/>
    </source>
</evidence>
<evidence type="ECO:0000256" key="5">
    <source>
        <dbReference type="ARBA" id="ARBA00022692"/>
    </source>
</evidence>
<keyword evidence="10" id="KW-0066">ATP synthesis</keyword>
<dbReference type="CDD" id="cd00310">
    <property type="entry name" value="ATP-synt_Fo_a_6"/>
    <property type="match status" value="1"/>
</dbReference>
<keyword evidence="5 11" id="KW-0812">Transmembrane</keyword>
<protein>
    <submittedName>
        <fullName evidence="12">F0F1 ATP synthase subunit A</fullName>
    </submittedName>
</protein>
<evidence type="ECO:0000256" key="6">
    <source>
        <dbReference type="ARBA" id="ARBA00022781"/>
    </source>
</evidence>
<keyword evidence="6" id="KW-0375">Hydrogen ion transport</keyword>
<dbReference type="RefSeq" id="WP_025734429.1">
    <property type="nucleotide sequence ID" value="NZ_CP024963.1"/>
</dbReference>
<feature type="transmembrane region" description="Helical" evidence="11">
    <location>
        <begin position="84"/>
        <end position="103"/>
    </location>
</feature>
<organism evidence="12 13">
    <name type="scientific">Williamsoniiplasma luminosum</name>
    <dbReference type="NCBI Taxonomy" id="214888"/>
    <lineage>
        <taxon>Bacteria</taxon>
        <taxon>Bacillati</taxon>
        <taxon>Mycoplasmatota</taxon>
        <taxon>Mollicutes</taxon>
        <taxon>Entomoplasmatales</taxon>
        <taxon>Williamsoniiplasma</taxon>
    </lineage>
</organism>
<evidence type="ECO:0000256" key="11">
    <source>
        <dbReference type="SAM" id="Phobius"/>
    </source>
</evidence>
<evidence type="ECO:0000256" key="4">
    <source>
        <dbReference type="ARBA" id="ARBA00022547"/>
    </source>
</evidence>
<dbReference type="InterPro" id="IPR035908">
    <property type="entry name" value="F0_ATP_A_sf"/>
</dbReference>
<name>A0A2K8NSL1_9MOLU</name>
<proteinExistence type="inferred from homology"/>
<dbReference type="KEGG" id="elj:ELUMI_v1c01020"/>
<dbReference type="PANTHER" id="PTHR42823">
    <property type="entry name" value="ATP SYNTHASE SUBUNIT A, CHLOROPLASTIC"/>
    <property type="match status" value="1"/>
</dbReference>
<sequence length="285" mass="32642">MNINFLATLDLAGSLWEPQMQLISILLTTIVVCSISIVFNVKIRNQKVEERMSGFLVLIEMFITSIENMVVSIMGKKYRKLTPYAMYLISYIVISSLTSLLGIESAMTSYTITLSMGIVTFIFIYYFGFKYQKFAYLKRYINPIELFTQFTPLISISFRLFGNLLGGSIIMGLLYAMGIGMQAGWGGGNIVEIWDSTNPNYWNAQLQYFWSGFNIFTTLFTPFCHLYFDMFDSVIQAVVFAMLTLSYWAEAMGEESDTMDVEKNLLETEEKLLQTKEEKTQVVLI</sequence>
<dbReference type="Gene3D" id="1.20.120.220">
    <property type="entry name" value="ATP synthase, F0 complex, subunit A"/>
    <property type="match status" value="1"/>
</dbReference>
<dbReference type="Pfam" id="PF00119">
    <property type="entry name" value="ATP-synt_A"/>
    <property type="match status" value="1"/>
</dbReference>
<keyword evidence="3" id="KW-0813">Transport</keyword>
<evidence type="ECO:0000256" key="9">
    <source>
        <dbReference type="ARBA" id="ARBA00023136"/>
    </source>
</evidence>
<feature type="transmembrane region" description="Helical" evidence="11">
    <location>
        <begin position="109"/>
        <end position="128"/>
    </location>
</feature>
<evidence type="ECO:0000256" key="2">
    <source>
        <dbReference type="ARBA" id="ARBA00006810"/>
    </source>
</evidence>
<dbReference type="PROSITE" id="PS00449">
    <property type="entry name" value="ATPASE_A"/>
    <property type="match status" value="1"/>
</dbReference>
<gene>
    <name evidence="12" type="primary">atpB</name>
    <name evidence="12" type="ORF">ELUMI_v1c01020</name>
</gene>
<evidence type="ECO:0000313" key="13">
    <source>
        <dbReference type="Proteomes" id="UP000232063"/>
    </source>
</evidence>
<dbReference type="GO" id="GO:0046933">
    <property type="term" value="F:proton-transporting ATP synthase activity, rotational mechanism"/>
    <property type="evidence" value="ECO:0007669"/>
    <property type="project" value="TreeGrafter"/>
</dbReference>
<evidence type="ECO:0000256" key="3">
    <source>
        <dbReference type="ARBA" id="ARBA00022448"/>
    </source>
</evidence>
<keyword evidence="8" id="KW-0406">Ion transport</keyword>
<feature type="transmembrane region" description="Helical" evidence="11">
    <location>
        <begin position="208"/>
        <end position="228"/>
    </location>
</feature>
<dbReference type="PANTHER" id="PTHR42823:SF3">
    <property type="entry name" value="ATP SYNTHASE SUBUNIT A, CHLOROPLASTIC"/>
    <property type="match status" value="1"/>
</dbReference>
<evidence type="ECO:0000256" key="10">
    <source>
        <dbReference type="ARBA" id="ARBA00023310"/>
    </source>
</evidence>
<dbReference type="AlphaFoldDB" id="A0A2K8NSL1"/>
<dbReference type="InterPro" id="IPR045082">
    <property type="entry name" value="ATP_syn_F0_a_bact/chloroplast"/>
</dbReference>
<feature type="transmembrane region" description="Helical" evidence="11">
    <location>
        <begin position="20"/>
        <end position="41"/>
    </location>
</feature>
<reference evidence="12 13" key="1">
    <citation type="submission" date="2017-11" db="EMBL/GenBank/DDBJ databases">
        <title>Genome sequence of Entomoplasma luminosum PIMN-1 (ATCC 49195).</title>
        <authorList>
            <person name="Lo W.-S."/>
            <person name="Gasparich G.E."/>
            <person name="Kuo C.-H."/>
        </authorList>
    </citation>
    <scope>NUCLEOTIDE SEQUENCE [LARGE SCALE GENOMIC DNA]</scope>
    <source>
        <strain evidence="12 13">PIMN-1</strain>
    </source>
</reference>
<keyword evidence="9 11" id="KW-0472">Membrane</keyword>
<dbReference type="Proteomes" id="UP000232063">
    <property type="component" value="Chromosome"/>
</dbReference>
<evidence type="ECO:0000313" key="12">
    <source>
        <dbReference type="EMBL" id="ATZ16830.1"/>
    </source>
</evidence>
<evidence type="ECO:0000256" key="8">
    <source>
        <dbReference type="ARBA" id="ARBA00023065"/>
    </source>
</evidence>
<keyword evidence="13" id="KW-1185">Reference proteome</keyword>
<keyword evidence="4" id="KW-0138">CF(0)</keyword>
<dbReference type="InterPro" id="IPR000568">
    <property type="entry name" value="ATP_synth_F0_asu"/>
</dbReference>
<dbReference type="GO" id="GO:0045259">
    <property type="term" value="C:proton-transporting ATP synthase complex"/>
    <property type="evidence" value="ECO:0007669"/>
    <property type="project" value="UniProtKB-KW"/>
</dbReference>
<dbReference type="GO" id="GO:0005886">
    <property type="term" value="C:plasma membrane"/>
    <property type="evidence" value="ECO:0007669"/>
    <property type="project" value="TreeGrafter"/>
</dbReference>
<comment type="similarity">
    <text evidence="2">Belongs to the ATPase A chain family.</text>
</comment>
<dbReference type="InterPro" id="IPR023011">
    <property type="entry name" value="ATP_synth_F0_asu_AS"/>
</dbReference>